<dbReference type="InterPro" id="IPR037682">
    <property type="entry name" value="TonB_C"/>
</dbReference>
<feature type="domain" description="TonB C-terminal" evidence="6">
    <location>
        <begin position="26"/>
        <end position="120"/>
    </location>
</feature>
<keyword evidence="5" id="KW-0732">Signal</keyword>
<dbReference type="InterPro" id="IPR006260">
    <property type="entry name" value="TonB/TolA_C"/>
</dbReference>
<dbReference type="RefSeq" id="WP_154373178.1">
    <property type="nucleotide sequence ID" value="NZ_WKJK01000002.1"/>
</dbReference>
<dbReference type="AlphaFoldDB" id="A0A6I2KTE6"/>
<comment type="subcellular location">
    <subcellularLocation>
        <location evidence="1">Membrane</location>
        <topology evidence="1">Single-pass membrane protein</topology>
    </subcellularLocation>
</comment>
<dbReference type="EMBL" id="WKJK01000002">
    <property type="protein sequence ID" value="MRW89043.1"/>
    <property type="molecule type" value="Genomic_DNA"/>
</dbReference>
<evidence type="ECO:0000313" key="8">
    <source>
        <dbReference type="Proteomes" id="UP000433309"/>
    </source>
</evidence>
<evidence type="ECO:0000256" key="1">
    <source>
        <dbReference type="ARBA" id="ARBA00004167"/>
    </source>
</evidence>
<evidence type="ECO:0000256" key="5">
    <source>
        <dbReference type="SAM" id="SignalP"/>
    </source>
</evidence>
<dbReference type="GO" id="GO:0055085">
    <property type="term" value="P:transmembrane transport"/>
    <property type="evidence" value="ECO:0007669"/>
    <property type="project" value="InterPro"/>
</dbReference>
<evidence type="ECO:0000256" key="4">
    <source>
        <dbReference type="ARBA" id="ARBA00023136"/>
    </source>
</evidence>
<dbReference type="PROSITE" id="PS52015">
    <property type="entry name" value="TONB_CTD"/>
    <property type="match status" value="1"/>
</dbReference>
<feature type="signal peptide" evidence="5">
    <location>
        <begin position="1"/>
        <end position="22"/>
    </location>
</feature>
<proteinExistence type="predicted"/>
<dbReference type="SUPFAM" id="SSF74653">
    <property type="entry name" value="TolA/TonB C-terminal domain"/>
    <property type="match status" value="1"/>
</dbReference>
<keyword evidence="4" id="KW-0472">Membrane</keyword>
<keyword evidence="8" id="KW-1185">Reference proteome</keyword>
<gene>
    <name evidence="7" type="ORF">GJ699_03505</name>
</gene>
<dbReference type="Gene3D" id="3.30.1150.10">
    <property type="match status" value="1"/>
</dbReference>
<dbReference type="Proteomes" id="UP000433309">
    <property type="component" value="Unassembled WGS sequence"/>
</dbReference>
<evidence type="ECO:0000313" key="7">
    <source>
        <dbReference type="EMBL" id="MRW89043.1"/>
    </source>
</evidence>
<evidence type="ECO:0000256" key="2">
    <source>
        <dbReference type="ARBA" id="ARBA00022692"/>
    </source>
</evidence>
<sequence length="123" mass="13143">MMQKYVAAVVALTTVLSLPALAKTPELPAAVITTEGGCVAAWPTQADSNAAGSVHLALLVKEDGRASDVKVLESSKSRELDKAAMYAVAKCRYVPDTFNGAPRMHWFQLKFDWVPGQAATAHD</sequence>
<dbReference type="Pfam" id="PF03544">
    <property type="entry name" value="TonB_C"/>
    <property type="match status" value="1"/>
</dbReference>
<reference evidence="7 8" key="1">
    <citation type="submission" date="2019-11" db="EMBL/GenBank/DDBJ databases">
        <title>Novel species isolated from a subtropical stream in China.</title>
        <authorList>
            <person name="Lu H."/>
        </authorList>
    </citation>
    <scope>NUCLEOTIDE SEQUENCE [LARGE SCALE GENOMIC DNA]</scope>
    <source>
        <strain evidence="7 8">FT80W</strain>
    </source>
</reference>
<evidence type="ECO:0000259" key="6">
    <source>
        <dbReference type="PROSITE" id="PS52015"/>
    </source>
</evidence>
<keyword evidence="3" id="KW-1133">Transmembrane helix</keyword>
<dbReference type="GO" id="GO:0016020">
    <property type="term" value="C:membrane"/>
    <property type="evidence" value="ECO:0007669"/>
    <property type="project" value="UniProtKB-SubCell"/>
</dbReference>
<organism evidence="7 8">
    <name type="scientific">Duganella guangzhouensis</name>
    <dbReference type="NCBI Taxonomy" id="2666084"/>
    <lineage>
        <taxon>Bacteria</taxon>
        <taxon>Pseudomonadati</taxon>
        <taxon>Pseudomonadota</taxon>
        <taxon>Betaproteobacteria</taxon>
        <taxon>Burkholderiales</taxon>
        <taxon>Oxalobacteraceae</taxon>
        <taxon>Telluria group</taxon>
        <taxon>Duganella</taxon>
    </lineage>
</organism>
<comment type="caution">
    <text evidence="7">The sequence shown here is derived from an EMBL/GenBank/DDBJ whole genome shotgun (WGS) entry which is preliminary data.</text>
</comment>
<accession>A0A6I2KTE6</accession>
<name>A0A6I2KTE6_9BURK</name>
<feature type="chain" id="PRO_5026097476" evidence="5">
    <location>
        <begin position="23"/>
        <end position="123"/>
    </location>
</feature>
<dbReference type="NCBIfam" id="TIGR01352">
    <property type="entry name" value="tonB_Cterm"/>
    <property type="match status" value="1"/>
</dbReference>
<evidence type="ECO:0000256" key="3">
    <source>
        <dbReference type="ARBA" id="ARBA00022989"/>
    </source>
</evidence>
<keyword evidence="2" id="KW-0812">Transmembrane</keyword>
<protein>
    <submittedName>
        <fullName evidence="7">TonB family protein</fullName>
    </submittedName>
</protein>